<evidence type="ECO:0000313" key="1">
    <source>
        <dbReference type="EMBL" id="CAB3968653.1"/>
    </source>
</evidence>
<evidence type="ECO:0008006" key="3">
    <source>
        <dbReference type="Google" id="ProtNLM"/>
    </source>
</evidence>
<name>A0A6J5JAH1_9BURK</name>
<dbReference type="AlphaFoldDB" id="A0A6J5JAH1"/>
<evidence type="ECO:0000313" key="2">
    <source>
        <dbReference type="Proteomes" id="UP000494301"/>
    </source>
</evidence>
<dbReference type="Proteomes" id="UP000494301">
    <property type="component" value="Unassembled WGS sequence"/>
</dbReference>
<organism evidence="1 2">
    <name type="scientific">Burkholderia aenigmatica</name>
    <dbReference type="NCBI Taxonomy" id="2015348"/>
    <lineage>
        <taxon>Bacteria</taxon>
        <taxon>Pseudomonadati</taxon>
        <taxon>Pseudomonadota</taxon>
        <taxon>Betaproteobacteria</taxon>
        <taxon>Burkholderiales</taxon>
        <taxon>Burkholderiaceae</taxon>
        <taxon>Burkholderia</taxon>
        <taxon>Burkholderia cepacia complex</taxon>
    </lineage>
</organism>
<protein>
    <recommendedName>
        <fullName evidence="3">DUF4087 domain-containing protein</fullName>
    </recommendedName>
</protein>
<gene>
    <name evidence="1" type="ORF">BLA3211_05094</name>
</gene>
<dbReference type="Pfam" id="PF13316">
    <property type="entry name" value="DUF4087"/>
    <property type="match status" value="1"/>
</dbReference>
<dbReference type="EMBL" id="CABWIL020000019">
    <property type="protein sequence ID" value="CAB3968653.1"/>
    <property type="molecule type" value="Genomic_DNA"/>
</dbReference>
<dbReference type="InterPro" id="IPR025145">
    <property type="entry name" value="DUF4087"/>
</dbReference>
<proteinExistence type="predicted"/>
<accession>A0A6J5JAH1</accession>
<reference evidence="1 2" key="1">
    <citation type="submission" date="2020-04" db="EMBL/GenBank/DDBJ databases">
        <authorList>
            <person name="Depoorter E."/>
        </authorList>
    </citation>
    <scope>NUCLEOTIDE SEQUENCE [LARGE SCALE GENOMIC DNA]</scope>
    <source>
        <strain evidence="1 2">BCC0217</strain>
    </source>
</reference>
<sequence>MRDTRWWLVPRIQTWIGMLYSALVLMCPIHADASGDRCGWLDLSRNSSKNNAIEFHDSERIWMVDREAGQWPLIRQSDMYPNTTKSYTYPSVREEDYLTCACMVFESVDGGDVTKMRRARLIPIDRCLRDKNLWQPPN</sequence>